<evidence type="ECO:0000256" key="2">
    <source>
        <dbReference type="ARBA" id="ARBA00022490"/>
    </source>
</evidence>
<dbReference type="Pfam" id="PF25768">
    <property type="entry name" value="TPR_IFT121"/>
    <property type="match status" value="1"/>
</dbReference>
<evidence type="ECO:0000256" key="4">
    <source>
        <dbReference type="ARBA" id="ARBA00022737"/>
    </source>
</evidence>
<dbReference type="InterPro" id="IPR040379">
    <property type="entry name" value="WDR19/dyf-2"/>
</dbReference>
<evidence type="ECO:0000259" key="10">
    <source>
        <dbReference type="Pfam" id="PF25768"/>
    </source>
</evidence>
<proteinExistence type="predicted"/>
<keyword evidence="4" id="KW-0677">Repeat</keyword>
<keyword evidence="2" id="KW-0963">Cytoplasm</keyword>
<dbReference type="GO" id="GO:0030991">
    <property type="term" value="C:intraciliary transport particle A"/>
    <property type="evidence" value="ECO:0007669"/>
    <property type="project" value="TreeGrafter"/>
</dbReference>
<keyword evidence="6" id="KW-0969">Cilium</keyword>
<evidence type="ECO:0000256" key="7">
    <source>
        <dbReference type="ARBA" id="ARBA00023212"/>
    </source>
</evidence>
<dbReference type="AlphaFoldDB" id="T1KN88"/>
<dbReference type="EnsemblMetazoa" id="tetur16g00090.1">
    <property type="protein sequence ID" value="tetur16g00090.1"/>
    <property type="gene ID" value="tetur16g00090"/>
</dbReference>
<dbReference type="PANTHER" id="PTHR14920">
    <property type="entry name" value="OSMOTIC AVOIDANCE ABNORMAL PROTEIN 1/WD REPEAT MEMBRANE PROTEIN"/>
    <property type="match status" value="1"/>
</dbReference>
<evidence type="ECO:0000256" key="1">
    <source>
        <dbReference type="ARBA" id="ARBA00004120"/>
    </source>
</evidence>
<dbReference type="PANTHER" id="PTHR14920:SF3">
    <property type="entry name" value="WD REPEAT-CONTAINING PROTEIN 35-LIKE PROTEIN"/>
    <property type="match status" value="1"/>
</dbReference>
<organism evidence="11 12">
    <name type="scientific">Tetranychus urticae</name>
    <name type="common">Two-spotted spider mite</name>
    <dbReference type="NCBI Taxonomy" id="32264"/>
    <lineage>
        <taxon>Eukaryota</taxon>
        <taxon>Metazoa</taxon>
        <taxon>Ecdysozoa</taxon>
        <taxon>Arthropoda</taxon>
        <taxon>Chelicerata</taxon>
        <taxon>Arachnida</taxon>
        <taxon>Acari</taxon>
        <taxon>Acariformes</taxon>
        <taxon>Trombidiformes</taxon>
        <taxon>Prostigmata</taxon>
        <taxon>Eleutherengona</taxon>
        <taxon>Raphignathae</taxon>
        <taxon>Tetranychoidea</taxon>
        <taxon>Tetranychidae</taxon>
        <taxon>Tetranychus</taxon>
    </lineage>
</organism>
<reference evidence="11" key="2">
    <citation type="submission" date="2015-06" db="UniProtKB">
        <authorList>
            <consortium name="EnsemblMetazoa"/>
        </authorList>
    </citation>
    <scope>IDENTIFICATION</scope>
</reference>
<dbReference type="GO" id="GO:0060271">
    <property type="term" value="P:cilium assembly"/>
    <property type="evidence" value="ECO:0007669"/>
    <property type="project" value="TreeGrafter"/>
</dbReference>
<keyword evidence="5" id="KW-0970">Cilium biogenesis/degradation</keyword>
<sequence>MTFIKLESLESIPEERRLSYQDLAISIFTVNQPKESKNLTRSECTYCETMIADWSTICPSCNVKFPICVASGKPIMDANQQWTCSRCKHNCLRVELVSFNNCPLCHHPISS</sequence>
<dbReference type="Pfam" id="PF23145">
    <property type="entry name" value="Zf_2nd_IFT121"/>
    <property type="match status" value="1"/>
</dbReference>
<dbReference type="EMBL" id="CAEY01000271">
    <property type="status" value="NOT_ANNOTATED_CDS"/>
    <property type="molecule type" value="Genomic_DNA"/>
</dbReference>
<dbReference type="InterPro" id="IPR057979">
    <property type="entry name" value="TPR_IFT121"/>
</dbReference>
<keyword evidence="3" id="KW-0853">WD repeat</keyword>
<accession>T1KN88</accession>
<evidence type="ECO:0000256" key="5">
    <source>
        <dbReference type="ARBA" id="ARBA00022794"/>
    </source>
</evidence>
<keyword evidence="7" id="KW-0206">Cytoskeleton</keyword>
<dbReference type="GO" id="GO:0035721">
    <property type="term" value="P:intraciliary retrograde transport"/>
    <property type="evidence" value="ECO:0007669"/>
    <property type="project" value="InterPro"/>
</dbReference>
<comment type="subcellular location">
    <subcellularLocation>
        <location evidence="1">Cytoplasm</location>
        <location evidence="1">Cytoskeleton</location>
        <location evidence="1">Cilium basal body</location>
    </subcellularLocation>
</comment>
<evidence type="ECO:0000256" key="6">
    <source>
        <dbReference type="ARBA" id="ARBA00023069"/>
    </source>
</evidence>
<evidence type="ECO:0000259" key="9">
    <source>
        <dbReference type="Pfam" id="PF23145"/>
    </source>
</evidence>
<keyword evidence="8" id="KW-0966">Cell projection</keyword>
<dbReference type="EMBL" id="CAEY01000272">
    <property type="status" value="NOT_ANNOTATED_CDS"/>
    <property type="molecule type" value="Genomic_DNA"/>
</dbReference>
<evidence type="ECO:0000256" key="3">
    <source>
        <dbReference type="ARBA" id="ARBA00022574"/>
    </source>
</evidence>
<dbReference type="STRING" id="32264.T1KN88"/>
<feature type="domain" description="IFT121-like zinc finger" evidence="9">
    <location>
        <begin position="66"/>
        <end position="109"/>
    </location>
</feature>
<reference evidence="12" key="1">
    <citation type="submission" date="2011-08" db="EMBL/GenBank/DDBJ databases">
        <authorList>
            <person name="Rombauts S."/>
        </authorList>
    </citation>
    <scope>NUCLEOTIDE SEQUENCE</scope>
    <source>
        <strain evidence="12">London</strain>
    </source>
</reference>
<dbReference type="Proteomes" id="UP000015104">
    <property type="component" value="Unassembled WGS sequence"/>
</dbReference>
<keyword evidence="12" id="KW-1185">Reference proteome</keyword>
<evidence type="ECO:0000313" key="11">
    <source>
        <dbReference type="EnsemblMetazoa" id="tetur16g00090.1"/>
    </source>
</evidence>
<feature type="domain" description="IFT121-like TPR repeats" evidence="10">
    <location>
        <begin position="2"/>
        <end position="34"/>
    </location>
</feature>
<dbReference type="InterPro" id="IPR056170">
    <property type="entry name" value="Znf_IFT121-like"/>
</dbReference>
<evidence type="ECO:0000256" key="8">
    <source>
        <dbReference type="ARBA" id="ARBA00023273"/>
    </source>
</evidence>
<dbReference type="eggNOG" id="KOG2041">
    <property type="taxonomic scope" value="Eukaryota"/>
</dbReference>
<protein>
    <submittedName>
        <fullName evidence="11">Uncharacterized protein</fullName>
    </submittedName>
</protein>
<evidence type="ECO:0000313" key="12">
    <source>
        <dbReference type="Proteomes" id="UP000015104"/>
    </source>
</evidence>
<name>T1KN88_TETUR</name>
<dbReference type="HOGENOM" id="CLU_136566_0_0_1"/>
<dbReference type="GO" id="GO:0005929">
    <property type="term" value="C:cilium"/>
    <property type="evidence" value="ECO:0007669"/>
    <property type="project" value="TreeGrafter"/>
</dbReference>